<sequence>MHQNELHPRRNFMFFCFSVHIVGAVIPILFNILDDELPSDIIWIIYYLGVPLLLMPVSYLILYDSFMGEKDRAVGKHFKEIGIWLAFVFPVSYIIYNILDSVYVYELTDQTSVEGPYEIYVIVCTLSFIFVTPLFKLGRMIAISVKKASMNDMYDYYTENRNTYNGG</sequence>
<feature type="transmembrane region" description="Helical" evidence="1">
    <location>
        <begin position="42"/>
        <end position="61"/>
    </location>
</feature>
<reference evidence="2 3" key="1">
    <citation type="submission" date="2016-10" db="EMBL/GenBank/DDBJ databases">
        <authorList>
            <person name="de Groot N.N."/>
        </authorList>
    </citation>
    <scope>NUCLEOTIDE SEQUENCE [LARGE SCALE GENOMIC DNA]</scope>
    <source>
        <strain evidence="2 3">KH2T6</strain>
    </source>
</reference>
<keyword evidence="1" id="KW-0472">Membrane</keyword>
<proteinExistence type="predicted"/>
<feature type="transmembrane region" description="Helical" evidence="1">
    <location>
        <begin position="12"/>
        <end position="30"/>
    </location>
</feature>
<accession>A0A1H7I8C5</accession>
<dbReference type="EMBL" id="FOAT01000003">
    <property type="protein sequence ID" value="SEK58614.1"/>
    <property type="molecule type" value="Genomic_DNA"/>
</dbReference>
<feature type="transmembrane region" description="Helical" evidence="1">
    <location>
        <begin position="119"/>
        <end position="137"/>
    </location>
</feature>
<protein>
    <submittedName>
        <fullName evidence="2">Uncharacterized protein</fullName>
    </submittedName>
</protein>
<gene>
    <name evidence="2" type="ORF">SAMN05216469_103281</name>
</gene>
<dbReference type="OrthoDB" id="1820671at2"/>
<organism evidence="2 3">
    <name type="scientific">Ruminococcus albus</name>
    <dbReference type="NCBI Taxonomy" id="1264"/>
    <lineage>
        <taxon>Bacteria</taxon>
        <taxon>Bacillati</taxon>
        <taxon>Bacillota</taxon>
        <taxon>Clostridia</taxon>
        <taxon>Eubacteriales</taxon>
        <taxon>Oscillospiraceae</taxon>
        <taxon>Ruminococcus</taxon>
    </lineage>
</organism>
<dbReference type="RefSeq" id="WP_074830869.1">
    <property type="nucleotide sequence ID" value="NZ_FOAT01000003.1"/>
</dbReference>
<name>A0A1H7I8C5_RUMAL</name>
<evidence type="ECO:0000313" key="2">
    <source>
        <dbReference type="EMBL" id="SEK58614.1"/>
    </source>
</evidence>
<evidence type="ECO:0000256" key="1">
    <source>
        <dbReference type="SAM" id="Phobius"/>
    </source>
</evidence>
<feature type="transmembrane region" description="Helical" evidence="1">
    <location>
        <begin position="81"/>
        <end position="99"/>
    </location>
</feature>
<dbReference type="Proteomes" id="UP000186015">
    <property type="component" value="Unassembled WGS sequence"/>
</dbReference>
<keyword evidence="1" id="KW-0812">Transmembrane</keyword>
<evidence type="ECO:0000313" key="3">
    <source>
        <dbReference type="Proteomes" id="UP000186015"/>
    </source>
</evidence>
<keyword evidence="1" id="KW-1133">Transmembrane helix</keyword>
<dbReference type="AlphaFoldDB" id="A0A1H7I8C5"/>